<comment type="caution">
    <text evidence="5">The sequence shown here is derived from an EMBL/GenBank/DDBJ whole genome shotgun (WGS) entry which is preliminary data.</text>
</comment>
<gene>
    <name evidence="5" type="ORF">ENV54_04145</name>
</gene>
<dbReference type="InterPro" id="IPR016102">
    <property type="entry name" value="Succinyl-CoA_synth-like"/>
</dbReference>
<accession>A0A7C4ET64</accession>
<dbReference type="InterPro" id="IPR011761">
    <property type="entry name" value="ATP-grasp"/>
</dbReference>
<dbReference type="EMBL" id="DTGT01000131">
    <property type="protein sequence ID" value="HGH60472.1"/>
    <property type="molecule type" value="Genomic_DNA"/>
</dbReference>
<dbReference type="InterPro" id="IPR013815">
    <property type="entry name" value="ATP_grasp_subdomain_1"/>
</dbReference>
<evidence type="ECO:0000256" key="2">
    <source>
        <dbReference type="ARBA" id="ARBA00022741"/>
    </source>
</evidence>
<dbReference type="PIRSF" id="PIRSF001554">
    <property type="entry name" value="SucCS_beta"/>
    <property type="match status" value="1"/>
</dbReference>
<dbReference type="InterPro" id="IPR005809">
    <property type="entry name" value="Succ_CoA_ligase-like_bsu"/>
</dbReference>
<keyword evidence="3" id="KW-0067">ATP-binding</keyword>
<dbReference type="Pfam" id="PF08442">
    <property type="entry name" value="ATP-grasp_2"/>
    <property type="match status" value="1"/>
</dbReference>
<dbReference type="PANTHER" id="PTHR11815:SF10">
    <property type="entry name" value="SUCCINATE--COA LIGASE [GDP-FORMING] SUBUNIT BETA, MITOCHONDRIAL"/>
    <property type="match status" value="1"/>
</dbReference>
<dbReference type="AlphaFoldDB" id="A0A7C4ET64"/>
<dbReference type="Gene3D" id="3.30.470.20">
    <property type="entry name" value="ATP-grasp fold, B domain"/>
    <property type="match status" value="1"/>
</dbReference>
<sequence length="426" mass="46942">MTEEIGMARLYEYQGKEILVKSGLQVPKGVVVTDPDQAAQAANDIAKPVVIKAQVWTTGRFNAGGIKFAHTPEEAKNATAEMFSRPLKGLVVSKILVEERLSVEKEFFVGVIVSDSHKIKGPVIIFGSEGGTSVEEVSRRNPERLASVNVNYLEGVTSDVAARLLDNVTFHDGDPSDKVRTGLINAIVRIYEAFKAYDARAIEVNPLIVTKDERIVAADCHVTLDDNAVFRHPEIRIKVPRDMEREPTELEEKAWAVEEGDYRGTGYFSQMASKIEGPGWLGFQGIGGGGAMLGATALVARGFKIANYADTSGDPPASKIYIVIKHILSQEIEGYVLMGACLANQEQWHHAHALVKAFREEAMKRPGFPVVILLAGNKEKEAHEIIRTGFEGLPLRWELYGRDYIYDTDFIADRVQALVAAYKADK</sequence>
<dbReference type="SUPFAM" id="SSF52210">
    <property type="entry name" value="Succinyl-CoA synthetase domains"/>
    <property type="match status" value="1"/>
</dbReference>
<name>A0A7C4ET64_9BACT</name>
<dbReference type="GO" id="GO:0004775">
    <property type="term" value="F:succinate-CoA ligase (ADP-forming) activity"/>
    <property type="evidence" value="ECO:0007669"/>
    <property type="project" value="TreeGrafter"/>
</dbReference>
<proteinExistence type="predicted"/>
<dbReference type="GO" id="GO:0006099">
    <property type="term" value="P:tricarboxylic acid cycle"/>
    <property type="evidence" value="ECO:0007669"/>
    <property type="project" value="InterPro"/>
</dbReference>
<dbReference type="GO" id="GO:0042709">
    <property type="term" value="C:succinate-CoA ligase complex"/>
    <property type="evidence" value="ECO:0007669"/>
    <property type="project" value="TreeGrafter"/>
</dbReference>
<dbReference type="InterPro" id="IPR013650">
    <property type="entry name" value="ATP-grasp_succ-CoA_synth-type"/>
</dbReference>
<dbReference type="GO" id="GO:0046872">
    <property type="term" value="F:metal ion binding"/>
    <property type="evidence" value="ECO:0007669"/>
    <property type="project" value="InterPro"/>
</dbReference>
<dbReference type="PANTHER" id="PTHR11815">
    <property type="entry name" value="SUCCINYL-COA SYNTHETASE BETA CHAIN"/>
    <property type="match status" value="1"/>
</dbReference>
<dbReference type="SUPFAM" id="SSF56059">
    <property type="entry name" value="Glutathione synthetase ATP-binding domain-like"/>
    <property type="match status" value="1"/>
</dbReference>
<dbReference type="Gene3D" id="3.30.1490.20">
    <property type="entry name" value="ATP-grasp fold, A domain"/>
    <property type="match status" value="1"/>
</dbReference>
<dbReference type="GO" id="GO:0005524">
    <property type="term" value="F:ATP binding"/>
    <property type="evidence" value="ECO:0007669"/>
    <property type="project" value="UniProtKB-UniRule"/>
</dbReference>
<evidence type="ECO:0000256" key="1">
    <source>
        <dbReference type="ARBA" id="ARBA00022598"/>
    </source>
</evidence>
<keyword evidence="1" id="KW-0436">Ligase</keyword>
<feature type="domain" description="ATP-grasp" evidence="4">
    <location>
        <begin position="16"/>
        <end position="233"/>
    </location>
</feature>
<evidence type="ECO:0000256" key="3">
    <source>
        <dbReference type="PROSITE-ProRule" id="PRU00409"/>
    </source>
</evidence>
<evidence type="ECO:0000259" key="4">
    <source>
        <dbReference type="PROSITE" id="PS50975"/>
    </source>
</evidence>
<dbReference type="GO" id="GO:0006104">
    <property type="term" value="P:succinyl-CoA metabolic process"/>
    <property type="evidence" value="ECO:0007669"/>
    <property type="project" value="TreeGrafter"/>
</dbReference>
<dbReference type="PROSITE" id="PS50975">
    <property type="entry name" value="ATP_GRASP"/>
    <property type="match status" value="1"/>
</dbReference>
<dbReference type="Gene3D" id="3.40.50.261">
    <property type="entry name" value="Succinyl-CoA synthetase domains"/>
    <property type="match status" value="1"/>
</dbReference>
<keyword evidence="2 3" id="KW-0547">Nucleotide-binding</keyword>
<organism evidence="5">
    <name type="scientific">Desulfomonile tiedjei</name>
    <dbReference type="NCBI Taxonomy" id="2358"/>
    <lineage>
        <taxon>Bacteria</taxon>
        <taxon>Pseudomonadati</taxon>
        <taxon>Thermodesulfobacteriota</taxon>
        <taxon>Desulfomonilia</taxon>
        <taxon>Desulfomonilales</taxon>
        <taxon>Desulfomonilaceae</taxon>
        <taxon>Desulfomonile</taxon>
    </lineage>
</organism>
<protein>
    <submittedName>
        <fullName evidence="5">Succinyl-CoA synthetase subunit beta</fullName>
    </submittedName>
</protein>
<evidence type="ECO:0000313" key="5">
    <source>
        <dbReference type="EMBL" id="HGH60472.1"/>
    </source>
</evidence>
<reference evidence="5" key="1">
    <citation type="journal article" date="2020" name="mSystems">
        <title>Genome- and Community-Level Interaction Insights into Carbon Utilization and Element Cycling Functions of Hydrothermarchaeota in Hydrothermal Sediment.</title>
        <authorList>
            <person name="Zhou Z."/>
            <person name="Liu Y."/>
            <person name="Xu W."/>
            <person name="Pan J."/>
            <person name="Luo Z.H."/>
            <person name="Li M."/>
        </authorList>
    </citation>
    <scope>NUCLEOTIDE SEQUENCE [LARGE SCALE GENOMIC DNA]</scope>
    <source>
        <strain evidence="5">SpSt-769</strain>
    </source>
</reference>